<sequence>MSKVITYATVISVPSITMWDQFDYWKFLAGLGIFLFGMSQIEVALRTLAGRSFRVFLRNNTNTRIKAILAGIVITALLQSSSVVSLMTLAMVGAGIMTMTSALGIIIGSNLGTTLKGWIVAIFGFKFSIESFSLPMLAIGGITYLLLGKYEKPSNIGRLLIGFGFMFLGLDFMKTSIDFLAQTFDLSPYANYGPVVFLLVGFIFTAIIQSSSATMVITLSALNSGIITFPAATAMVIGADLGTTITALIGGMPGIPIKKRVALGHFLFNLVTDIIAFIFMVPITNFITKVLGIADPLMAVVAFHSSFNLIGILIFAPTLSYFARFLENRFKKSTPFMGRFIHQISSFELSEEAIQALKNETGGLLEDVIQLNRLAFKQVHSSFWQGRDAFSKQYLQVKQLESEIFAFYNSLQQEKLQPEESVRLNQIMLVVRYALHSAKSLKDIEPNLRDFENAGIDSLMNLYQAFKSNSGQFIEHAVIFFSATAHDMEMLIKLSAEIQKNYDDIPLLISEKKFQKEVPPLDISTALTVNREMYSTHRSLILALNHFIMPNELAREFANMGIIGK</sequence>
<dbReference type="GO" id="GO:0044341">
    <property type="term" value="P:sodium-dependent phosphate transport"/>
    <property type="evidence" value="ECO:0007669"/>
    <property type="project" value="InterPro"/>
</dbReference>
<feature type="transmembrane region" description="Helical" evidence="6">
    <location>
        <begin position="159"/>
        <end position="177"/>
    </location>
</feature>
<dbReference type="Pfam" id="PF02690">
    <property type="entry name" value="Na_Pi_cotrans"/>
    <property type="match status" value="2"/>
</dbReference>
<feature type="transmembrane region" description="Helical" evidence="6">
    <location>
        <begin position="301"/>
        <end position="323"/>
    </location>
</feature>
<feature type="transmembrane region" description="Helical" evidence="6">
    <location>
        <begin position="24"/>
        <end position="45"/>
    </location>
</feature>
<feature type="transmembrane region" description="Helical" evidence="6">
    <location>
        <begin position="189"/>
        <end position="208"/>
    </location>
</feature>
<evidence type="ECO:0000256" key="5">
    <source>
        <dbReference type="ARBA" id="ARBA00023136"/>
    </source>
</evidence>
<feature type="transmembrane region" description="Helical" evidence="6">
    <location>
        <begin position="90"/>
        <end position="111"/>
    </location>
</feature>
<keyword evidence="4 6" id="KW-1133">Transmembrane helix</keyword>
<feature type="transmembrane region" description="Helical" evidence="6">
    <location>
        <begin position="261"/>
        <end position="281"/>
    </location>
</feature>
<keyword evidence="2" id="KW-1003">Cell membrane</keyword>
<evidence type="ECO:0000256" key="1">
    <source>
        <dbReference type="ARBA" id="ARBA00004651"/>
    </source>
</evidence>
<dbReference type="EMBL" id="JAIXNE010000002">
    <property type="protein sequence ID" value="MCA6074537.1"/>
    <property type="molecule type" value="Genomic_DNA"/>
</dbReference>
<evidence type="ECO:0000256" key="3">
    <source>
        <dbReference type="ARBA" id="ARBA00022692"/>
    </source>
</evidence>
<evidence type="ECO:0000256" key="6">
    <source>
        <dbReference type="SAM" id="Phobius"/>
    </source>
</evidence>
<dbReference type="GO" id="GO:0005436">
    <property type="term" value="F:sodium:phosphate symporter activity"/>
    <property type="evidence" value="ECO:0007669"/>
    <property type="project" value="InterPro"/>
</dbReference>
<feature type="transmembrane region" description="Helical" evidence="6">
    <location>
        <begin position="228"/>
        <end position="249"/>
    </location>
</feature>
<gene>
    <name evidence="7" type="ORF">LDX50_06635</name>
    <name evidence="8" type="ORF">LDX50_12605</name>
    <name evidence="9" type="ORF">LDX50_18325</name>
</gene>
<evidence type="ECO:0000313" key="7">
    <source>
        <dbReference type="EMBL" id="MCA6074537.1"/>
    </source>
</evidence>
<feature type="transmembrane region" description="Helical" evidence="6">
    <location>
        <begin position="65"/>
        <end position="84"/>
    </location>
</feature>
<dbReference type="PANTHER" id="PTHR10010:SF46">
    <property type="entry name" value="SODIUM-DEPENDENT PHOSPHATE TRANSPORT PROTEIN 2B"/>
    <property type="match status" value="1"/>
</dbReference>
<dbReference type="GO" id="GO:0005886">
    <property type="term" value="C:plasma membrane"/>
    <property type="evidence" value="ECO:0007669"/>
    <property type="project" value="UniProtKB-SubCell"/>
</dbReference>
<comment type="caution">
    <text evidence="9">The sequence shown here is derived from an EMBL/GenBank/DDBJ whole genome shotgun (WGS) entry which is preliminary data.</text>
</comment>
<organism evidence="9 10">
    <name type="scientific">Fulvivirga sedimenti</name>
    <dbReference type="NCBI Taxonomy" id="2879465"/>
    <lineage>
        <taxon>Bacteria</taxon>
        <taxon>Pseudomonadati</taxon>
        <taxon>Bacteroidota</taxon>
        <taxon>Cytophagia</taxon>
        <taxon>Cytophagales</taxon>
        <taxon>Fulvivirgaceae</taxon>
        <taxon>Fulvivirga</taxon>
    </lineage>
</organism>
<keyword evidence="5 6" id="KW-0472">Membrane</keyword>
<evidence type="ECO:0000313" key="8">
    <source>
        <dbReference type="EMBL" id="MCA6075714.1"/>
    </source>
</evidence>
<protein>
    <submittedName>
        <fullName evidence="9">Na/Pi symporter</fullName>
    </submittedName>
</protein>
<dbReference type="NCBIfam" id="NF037997">
    <property type="entry name" value="Na_Pi_symport"/>
    <property type="match status" value="1"/>
</dbReference>
<evidence type="ECO:0000313" key="10">
    <source>
        <dbReference type="Proteomes" id="UP001139409"/>
    </source>
</evidence>
<dbReference type="EMBL" id="JAIXNE010000004">
    <property type="protein sequence ID" value="MCA6076842.1"/>
    <property type="molecule type" value="Genomic_DNA"/>
</dbReference>
<dbReference type="AlphaFoldDB" id="A0A9X1HU33"/>
<comment type="subcellular location">
    <subcellularLocation>
        <location evidence="1">Cell membrane</location>
        <topology evidence="1">Multi-pass membrane protein</topology>
    </subcellularLocation>
</comment>
<evidence type="ECO:0000256" key="4">
    <source>
        <dbReference type="ARBA" id="ARBA00022989"/>
    </source>
</evidence>
<reference evidence="9" key="1">
    <citation type="submission" date="2021-09" db="EMBL/GenBank/DDBJ databases">
        <title>Fulvivirga sp. isolated from coastal sediment.</title>
        <authorList>
            <person name="Yu H."/>
        </authorList>
    </citation>
    <scope>NUCLEOTIDE SEQUENCE</scope>
    <source>
        <strain evidence="9">1062</strain>
    </source>
</reference>
<dbReference type="RefSeq" id="WP_225697652.1">
    <property type="nucleotide sequence ID" value="NZ_JAIXNE010000002.1"/>
</dbReference>
<name>A0A9X1HU33_9BACT</name>
<dbReference type="PANTHER" id="PTHR10010">
    <property type="entry name" value="SOLUTE CARRIER FAMILY 34 SODIUM PHOSPHATE , MEMBER 2-RELATED"/>
    <property type="match status" value="1"/>
</dbReference>
<evidence type="ECO:0000313" key="9">
    <source>
        <dbReference type="EMBL" id="MCA6076842.1"/>
    </source>
</evidence>
<accession>A0A9X1HU33</accession>
<proteinExistence type="predicted"/>
<dbReference type="Proteomes" id="UP001139409">
    <property type="component" value="Unassembled WGS sequence"/>
</dbReference>
<feature type="transmembrane region" description="Helical" evidence="6">
    <location>
        <begin position="118"/>
        <end position="147"/>
    </location>
</feature>
<keyword evidence="3 6" id="KW-0812">Transmembrane</keyword>
<dbReference type="EMBL" id="JAIXNE010000003">
    <property type="protein sequence ID" value="MCA6075714.1"/>
    <property type="molecule type" value="Genomic_DNA"/>
</dbReference>
<keyword evidence="10" id="KW-1185">Reference proteome</keyword>
<evidence type="ECO:0000256" key="2">
    <source>
        <dbReference type="ARBA" id="ARBA00022475"/>
    </source>
</evidence>
<dbReference type="InterPro" id="IPR003841">
    <property type="entry name" value="Na/Pi_transpt"/>
</dbReference>